<accession>A0AAD9H3J5</accession>
<sequence length="58" mass="5882">MPGAAIRGGLVSGLGSCKPIHHFPWAIALLGLGLFALMDRDSSTGGLGRLPDCPVHGS</sequence>
<dbReference type="AlphaFoldDB" id="A0AAD9H3J5"/>
<keyword evidence="1" id="KW-0472">Membrane</keyword>
<comment type="caution">
    <text evidence="2">The sequence shown here is derived from an EMBL/GenBank/DDBJ whole genome shotgun (WGS) entry which is preliminary data.</text>
</comment>
<name>A0AAD9H3J5_9PEZI</name>
<protein>
    <submittedName>
        <fullName evidence="2">Uncharacterized protein</fullName>
    </submittedName>
</protein>
<evidence type="ECO:0000256" key="1">
    <source>
        <dbReference type="SAM" id="Phobius"/>
    </source>
</evidence>
<feature type="transmembrane region" description="Helical" evidence="1">
    <location>
        <begin position="20"/>
        <end position="38"/>
    </location>
</feature>
<reference evidence="2" key="1">
    <citation type="submission" date="2021-06" db="EMBL/GenBank/DDBJ databases">
        <title>Comparative genomics, transcriptomics and evolutionary studies reveal genomic signatures of adaptation to plant cell wall in hemibiotrophic fungi.</title>
        <authorList>
            <consortium name="DOE Joint Genome Institute"/>
            <person name="Baroncelli R."/>
            <person name="Diaz J.F."/>
            <person name="Benocci T."/>
            <person name="Peng M."/>
            <person name="Battaglia E."/>
            <person name="Haridas S."/>
            <person name="Andreopoulos W."/>
            <person name="Labutti K."/>
            <person name="Pangilinan J."/>
            <person name="Floch G.L."/>
            <person name="Makela M.R."/>
            <person name="Henrissat B."/>
            <person name="Grigoriev I.V."/>
            <person name="Crouch J.A."/>
            <person name="De Vries R.P."/>
            <person name="Sukno S.A."/>
            <person name="Thon M.R."/>
        </authorList>
    </citation>
    <scope>NUCLEOTIDE SEQUENCE</scope>
    <source>
        <strain evidence="2">MAFF235873</strain>
    </source>
</reference>
<proteinExistence type="predicted"/>
<dbReference type="Proteomes" id="UP001232148">
    <property type="component" value="Unassembled WGS sequence"/>
</dbReference>
<keyword evidence="1" id="KW-1133">Transmembrane helix</keyword>
<evidence type="ECO:0000313" key="3">
    <source>
        <dbReference type="Proteomes" id="UP001232148"/>
    </source>
</evidence>
<gene>
    <name evidence="2" type="ORF">LX32DRAFT_646965</name>
</gene>
<evidence type="ECO:0000313" key="2">
    <source>
        <dbReference type="EMBL" id="KAK2020869.1"/>
    </source>
</evidence>
<organism evidence="2 3">
    <name type="scientific">Colletotrichum zoysiae</name>
    <dbReference type="NCBI Taxonomy" id="1216348"/>
    <lineage>
        <taxon>Eukaryota</taxon>
        <taxon>Fungi</taxon>
        <taxon>Dikarya</taxon>
        <taxon>Ascomycota</taxon>
        <taxon>Pezizomycotina</taxon>
        <taxon>Sordariomycetes</taxon>
        <taxon>Hypocreomycetidae</taxon>
        <taxon>Glomerellales</taxon>
        <taxon>Glomerellaceae</taxon>
        <taxon>Colletotrichum</taxon>
        <taxon>Colletotrichum graminicola species complex</taxon>
    </lineage>
</organism>
<keyword evidence="1" id="KW-0812">Transmembrane</keyword>
<keyword evidence="3" id="KW-1185">Reference proteome</keyword>
<dbReference type="EMBL" id="MU843162">
    <property type="protein sequence ID" value="KAK2020869.1"/>
    <property type="molecule type" value="Genomic_DNA"/>
</dbReference>